<protein>
    <submittedName>
        <fullName evidence="1">Uncharacterized protein</fullName>
    </submittedName>
</protein>
<organism evidence="1">
    <name type="scientific">uncultured Caudovirales phage</name>
    <dbReference type="NCBI Taxonomy" id="2100421"/>
    <lineage>
        <taxon>Viruses</taxon>
        <taxon>Duplodnaviria</taxon>
        <taxon>Heunggongvirae</taxon>
        <taxon>Uroviricota</taxon>
        <taxon>Caudoviricetes</taxon>
        <taxon>Peduoviridae</taxon>
        <taxon>Maltschvirus</taxon>
        <taxon>Maltschvirus maltsch</taxon>
    </lineage>
</organism>
<accession>A0A6J5MC76</accession>
<gene>
    <name evidence="1" type="ORF">UFOVP436_47</name>
    <name evidence="2" type="ORF">UFOVP784_47</name>
</gene>
<sequence length="56" mass="6880">MSDIHSYSMPIEDMARIETAEEMKEFLESYDMGSFDLDDKRYDYDMDNYEYDSYDY</sequence>
<evidence type="ECO:0000313" key="2">
    <source>
        <dbReference type="EMBL" id="CAB4162464.1"/>
    </source>
</evidence>
<evidence type="ECO:0000313" key="1">
    <source>
        <dbReference type="EMBL" id="CAB4142903.1"/>
    </source>
</evidence>
<reference evidence="1" key="1">
    <citation type="submission" date="2020-04" db="EMBL/GenBank/DDBJ databases">
        <authorList>
            <person name="Chiriac C."/>
            <person name="Salcher M."/>
            <person name="Ghai R."/>
            <person name="Kavagutti S V."/>
        </authorList>
    </citation>
    <scope>NUCLEOTIDE SEQUENCE</scope>
</reference>
<dbReference type="EMBL" id="LR796418">
    <property type="protein sequence ID" value="CAB4142903.1"/>
    <property type="molecule type" value="Genomic_DNA"/>
</dbReference>
<proteinExistence type="predicted"/>
<name>A0A6J5MC76_9CAUD</name>
<dbReference type="EMBL" id="LR796737">
    <property type="protein sequence ID" value="CAB4162464.1"/>
    <property type="molecule type" value="Genomic_DNA"/>
</dbReference>